<dbReference type="PROSITE" id="PS51257">
    <property type="entry name" value="PROKAR_LIPOPROTEIN"/>
    <property type="match status" value="1"/>
</dbReference>
<evidence type="ECO:0000256" key="1">
    <source>
        <dbReference type="SAM" id="MobiDB-lite"/>
    </source>
</evidence>
<dbReference type="AlphaFoldDB" id="A0A4R4TET8"/>
<protein>
    <recommendedName>
        <fullName evidence="5">Secreted protein</fullName>
    </recommendedName>
</protein>
<gene>
    <name evidence="3" type="ORF">E1283_20710</name>
</gene>
<sequence length="177" mass="18737">MSMRHRLGAAATALAAAVGGVAAATPASATITGCTYELVTGSGGHEGAAVTCYGDGTTRFQAAITCKRYDNGYEYRHDGPQPGPTQAGRRPPSGAISARGCTTWRTLTWGDSQRRGMNRRLRAVPTPDADLGPATIAAYHHVSLRTPHQLFQDRPGTVTSRRNDPPRTPGALPCRPR</sequence>
<reference evidence="3 4" key="1">
    <citation type="submission" date="2019-03" db="EMBL/GenBank/DDBJ databases">
        <title>Draft genome sequences of novel Actinobacteria.</title>
        <authorList>
            <person name="Sahin N."/>
            <person name="Ay H."/>
            <person name="Saygin H."/>
        </authorList>
    </citation>
    <scope>NUCLEOTIDE SEQUENCE [LARGE SCALE GENOMIC DNA]</scope>
    <source>
        <strain evidence="3 4">DSM 41900</strain>
    </source>
</reference>
<dbReference type="Proteomes" id="UP000295345">
    <property type="component" value="Unassembled WGS sequence"/>
</dbReference>
<feature type="region of interest" description="Disordered" evidence="1">
    <location>
        <begin position="75"/>
        <end position="98"/>
    </location>
</feature>
<evidence type="ECO:0000313" key="3">
    <source>
        <dbReference type="EMBL" id="TDC72849.1"/>
    </source>
</evidence>
<keyword evidence="4" id="KW-1185">Reference proteome</keyword>
<feature type="signal peptide" evidence="2">
    <location>
        <begin position="1"/>
        <end position="29"/>
    </location>
</feature>
<feature type="chain" id="PRO_5020793632" description="Secreted protein" evidence="2">
    <location>
        <begin position="30"/>
        <end position="177"/>
    </location>
</feature>
<feature type="region of interest" description="Disordered" evidence="1">
    <location>
        <begin position="152"/>
        <end position="177"/>
    </location>
</feature>
<proteinExistence type="predicted"/>
<organism evidence="3 4">
    <name type="scientific">Streptomyces hainanensis</name>
    <dbReference type="NCBI Taxonomy" id="402648"/>
    <lineage>
        <taxon>Bacteria</taxon>
        <taxon>Bacillati</taxon>
        <taxon>Actinomycetota</taxon>
        <taxon>Actinomycetes</taxon>
        <taxon>Kitasatosporales</taxon>
        <taxon>Streptomycetaceae</taxon>
        <taxon>Streptomyces</taxon>
    </lineage>
</organism>
<name>A0A4R4TET8_9ACTN</name>
<accession>A0A4R4TET8</accession>
<dbReference type="EMBL" id="SMKI01000226">
    <property type="protein sequence ID" value="TDC72849.1"/>
    <property type="molecule type" value="Genomic_DNA"/>
</dbReference>
<comment type="caution">
    <text evidence="3">The sequence shown here is derived from an EMBL/GenBank/DDBJ whole genome shotgun (WGS) entry which is preliminary data.</text>
</comment>
<evidence type="ECO:0000313" key="4">
    <source>
        <dbReference type="Proteomes" id="UP000295345"/>
    </source>
</evidence>
<evidence type="ECO:0000256" key="2">
    <source>
        <dbReference type="SAM" id="SignalP"/>
    </source>
</evidence>
<dbReference type="RefSeq" id="WP_132819602.1">
    <property type="nucleotide sequence ID" value="NZ_SMKI01000226.1"/>
</dbReference>
<dbReference type="OrthoDB" id="4293789at2"/>
<evidence type="ECO:0008006" key="5">
    <source>
        <dbReference type="Google" id="ProtNLM"/>
    </source>
</evidence>
<keyword evidence="2" id="KW-0732">Signal</keyword>